<reference evidence="1" key="1">
    <citation type="journal article" date="2020" name="Nature">
        <title>Giant virus diversity and host interactions through global metagenomics.</title>
        <authorList>
            <person name="Schulz F."/>
            <person name="Roux S."/>
            <person name="Paez-Espino D."/>
            <person name="Jungbluth S."/>
            <person name="Walsh D.A."/>
            <person name="Denef V.J."/>
            <person name="McMahon K.D."/>
            <person name="Konstantinidis K.T."/>
            <person name="Eloe-Fadrosh E.A."/>
            <person name="Kyrpides N.C."/>
            <person name="Woyke T."/>
        </authorList>
    </citation>
    <scope>NUCLEOTIDE SEQUENCE</scope>
    <source>
        <strain evidence="1">GVMAG-M-3300019093-7</strain>
    </source>
</reference>
<sequence>MAKMSKKFFGLSVFCWVLIIIVFLFVTGIVRVGFVFAENFESGSGSGSGDPIAPGNSKCKKNKYNESQCNKRKEKSCSWTIDKYTGSGKCMCCKPDH</sequence>
<name>A0A6C0BXV1_9ZZZZ</name>
<accession>A0A6C0BXV1</accession>
<protein>
    <submittedName>
        <fullName evidence="1">Uncharacterized protein</fullName>
    </submittedName>
</protein>
<dbReference type="AlphaFoldDB" id="A0A6C0BXV1"/>
<proteinExistence type="predicted"/>
<dbReference type="EMBL" id="MN739263">
    <property type="protein sequence ID" value="QHS96093.1"/>
    <property type="molecule type" value="Genomic_DNA"/>
</dbReference>
<organism evidence="1">
    <name type="scientific">viral metagenome</name>
    <dbReference type="NCBI Taxonomy" id="1070528"/>
    <lineage>
        <taxon>unclassified sequences</taxon>
        <taxon>metagenomes</taxon>
        <taxon>organismal metagenomes</taxon>
    </lineage>
</organism>
<evidence type="ECO:0000313" key="1">
    <source>
        <dbReference type="EMBL" id="QHS96093.1"/>
    </source>
</evidence>